<reference evidence="2 3" key="1">
    <citation type="submission" date="2018-08" db="EMBL/GenBank/DDBJ databases">
        <title>The metabolism and importance of syntrophic acetate oxidation coupled to methane or sulfide production in haloalkaline environments.</title>
        <authorList>
            <person name="Timmers P.H.A."/>
            <person name="Vavourakis C.D."/>
            <person name="Sorokin D.Y."/>
            <person name="Sinninghe Damste J.S."/>
            <person name="Muyzer G."/>
            <person name="Stams A.J.M."/>
            <person name="Plugge C.M."/>
        </authorList>
    </citation>
    <scope>NUCLEOTIDE SEQUENCE [LARGE SCALE GENOMIC DNA]</scope>
    <source>
        <strain evidence="2">MSAO_Arc3</strain>
    </source>
</reference>
<feature type="non-terminal residue" evidence="2">
    <location>
        <position position="1"/>
    </location>
</feature>
<feature type="domain" description="Methanogenesis regulatory protein FilR1 middle" evidence="1">
    <location>
        <begin position="34"/>
        <end position="161"/>
    </location>
</feature>
<dbReference type="AlphaFoldDB" id="A0A424Z443"/>
<dbReference type="EMBL" id="QZAB01000149">
    <property type="protein sequence ID" value="RQD89436.1"/>
    <property type="molecule type" value="Genomic_DNA"/>
</dbReference>
<evidence type="ECO:0000313" key="2">
    <source>
        <dbReference type="EMBL" id="RQD89436.1"/>
    </source>
</evidence>
<proteinExistence type="predicted"/>
<sequence length="170" mass="19938">FWGESDLDFITRSLLKKIGDLGECRCIVPHITEIYEINQDFHEASMNSAEHYAMTTLMYPNFPKLVDDLVTNGVNVTFVISEYLFDVLKRKRYEDFNQLIANENVTVFVCSKEFKFQYVSFNDHSIILSLFKKNGEISSKRMLCTSSTSLKWGHELFQHYMQYSKKITEI</sequence>
<evidence type="ECO:0000313" key="3">
    <source>
        <dbReference type="Proteomes" id="UP000284763"/>
    </source>
</evidence>
<evidence type="ECO:0000259" key="1">
    <source>
        <dbReference type="Pfam" id="PF08350"/>
    </source>
</evidence>
<protein>
    <submittedName>
        <fullName evidence="2">DUF1724 domain-containing protein</fullName>
    </submittedName>
</protein>
<gene>
    <name evidence="2" type="ORF">D5R95_02175</name>
</gene>
<accession>A0A424Z443</accession>
<name>A0A424Z443_9EURY</name>
<dbReference type="Pfam" id="PF08350">
    <property type="entry name" value="FilR1_middle"/>
    <property type="match status" value="1"/>
</dbReference>
<comment type="caution">
    <text evidence="2">The sequence shown here is derived from an EMBL/GenBank/DDBJ whole genome shotgun (WGS) entry which is preliminary data.</text>
</comment>
<organism evidence="2 3">
    <name type="scientific">Methanosalsum natronophilum</name>
    <dbReference type="NCBI Taxonomy" id="768733"/>
    <lineage>
        <taxon>Archaea</taxon>
        <taxon>Methanobacteriati</taxon>
        <taxon>Methanobacteriota</taxon>
        <taxon>Stenosarchaea group</taxon>
        <taxon>Methanomicrobia</taxon>
        <taxon>Methanosarcinales</taxon>
        <taxon>Methanosarcinaceae</taxon>
        <taxon>Methanosalsum</taxon>
    </lineage>
</organism>
<dbReference type="Proteomes" id="UP000284763">
    <property type="component" value="Unassembled WGS sequence"/>
</dbReference>
<dbReference type="InterPro" id="IPR013561">
    <property type="entry name" value="FilR1_middle_dom"/>
</dbReference>